<protein>
    <recommendedName>
        <fullName evidence="8">G-protein coupled receptors family 1 profile domain-containing protein</fullName>
    </recommendedName>
</protein>
<dbReference type="Gene3D" id="1.20.1070.10">
    <property type="entry name" value="Rhodopsin 7-helix transmembrane proteins"/>
    <property type="match status" value="1"/>
</dbReference>
<accession>A0AA88RYW8</accession>
<keyword evidence="4 5" id="KW-0472">Membrane</keyword>
<sequence length="123" mass="13569">MEDFNNTTVHLNISRPHIPLPVLVMYWSIISVGPPLIVRNDHVAPIYIINLLISDLIQICSTIAETVSPDTSVHISSSIIYLVSLMANIGFMVCVAVERYLVIAWPCGTASNGISECLCWFVP</sequence>
<dbReference type="EMBL" id="JAUPFM010000017">
    <property type="protein sequence ID" value="KAK2824660.1"/>
    <property type="molecule type" value="Genomic_DNA"/>
</dbReference>
<evidence type="ECO:0000313" key="6">
    <source>
        <dbReference type="EMBL" id="KAK2824660.1"/>
    </source>
</evidence>
<dbReference type="InterPro" id="IPR000276">
    <property type="entry name" value="GPCR_Rhodpsn"/>
</dbReference>
<gene>
    <name evidence="6" type="ORF">Q5P01_021835</name>
</gene>
<dbReference type="GO" id="GO:0016020">
    <property type="term" value="C:membrane"/>
    <property type="evidence" value="ECO:0007669"/>
    <property type="project" value="UniProtKB-SubCell"/>
</dbReference>
<evidence type="ECO:0008006" key="8">
    <source>
        <dbReference type="Google" id="ProtNLM"/>
    </source>
</evidence>
<feature type="transmembrane region" description="Helical" evidence="5">
    <location>
        <begin position="79"/>
        <end position="97"/>
    </location>
</feature>
<comment type="caution">
    <text evidence="6">The sequence shown here is derived from an EMBL/GenBank/DDBJ whole genome shotgun (WGS) entry which is preliminary data.</text>
</comment>
<keyword evidence="2 5" id="KW-0812">Transmembrane</keyword>
<dbReference type="PRINTS" id="PR00237">
    <property type="entry name" value="GPCRRHODOPSN"/>
</dbReference>
<proteinExistence type="predicted"/>
<dbReference type="Proteomes" id="UP001187415">
    <property type="component" value="Unassembled WGS sequence"/>
</dbReference>
<evidence type="ECO:0000256" key="5">
    <source>
        <dbReference type="SAM" id="Phobius"/>
    </source>
</evidence>
<evidence type="ECO:0000256" key="2">
    <source>
        <dbReference type="ARBA" id="ARBA00022692"/>
    </source>
</evidence>
<organism evidence="6 7">
    <name type="scientific">Channa striata</name>
    <name type="common">Snakehead murrel</name>
    <name type="synonym">Ophicephalus striatus</name>
    <dbReference type="NCBI Taxonomy" id="64152"/>
    <lineage>
        <taxon>Eukaryota</taxon>
        <taxon>Metazoa</taxon>
        <taxon>Chordata</taxon>
        <taxon>Craniata</taxon>
        <taxon>Vertebrata</taxon>
        <taxon>Euteleostomi</taxon>
        <taxon>Actinopterygii</taxon>
        <taxon>Neopterygii</taxon>
        <taxon>Teleostei</taxon>
        <taxon>Neoteleostei</taxon>
        <taxon>Acanthomorphata</taxon>
        <taxon>Anabantaria</taxon>
        <taxon>Anabantiformes</taxon>
        <taxon>Channoidei</taxon>
        <taxon>Channidae</taxon>
        <taxon>Channa</taxon>
    </lineage>
</organism>
<evidence type="ECO:0000256" key="3">
    <source>
        <dbReference type="ARBA" id="ARBA00022989"/>
    </source>
</evidence>
<evidence type="ECO:0000313" key="7">
    <source>
        <dbReference type="Proteomes" id="UP001187415"/>
    </source>
</evidence>
<evidence type="ECO:0000256" key="1">
    <source>
        <dbReference type="ARBA" id="ARBA00004370"/>
    </source>
</evidence>
<dbReference type="GO" id="GO:0004930">
    <property type="term" value="F:G protein-coupled receptor activity"/>
    <property type="evidence" value="ECO:0007669"/>
    <property type="project" value="InterPro"/>
</dbReference>
<dbReference type="AlphaFoldDB" id="A0AA88RYW8"/>
<evidence type="ECO:0000256" key="4">
    <source>
        <dbReference type="ARBA" id="ARBA00023136"/>
    </source>
</evidence>
<feature type="transmembrane region" description="Helical" evidence="5">
    <location>
        <begin position="45"/>
        <end position="64"/>
    </location>
</feature>
<reference evidence="6" key="1">
    <citation type="submission" date="2023-07" db="EMBL/GenBank/DDBJ databases">
        <title>Chromosome-level Genome Assembly of Striped Snakehead (Channa striata).</title>
        <authorList>
            <person name="Liu H."/>
        </authorList>
    </citation>
    <scope>NUCLEOTIDE SEQUENCE</scope>
    <source>
        <strain evidence="6">Gz</strain>
        <tissue evidence="6">Muscle</tissue>
    </source>
</reference>
<comment type="subcellular location">
    <subcellularLocation>
        <location evidence="1">Membrane</location>
    </subcellularLocation>
</comment>
<keyword evidence="3 5" id="KW-1133">Transmembrane helix</keyword>
<name>A0AA88RYW8_CHASR</name>
<feature type="transmembrane region" description="Helical" evidence="5">
    <location>
        <begin position="20"/>
        <end position="38"/>
    </location>
</feature>
<keyword evidence="7" id="KW-1185">Reference proteome</keyword>